<dbReference type="Pfam" id="PF04851">
    <property type="entry name" value="ResIII"/>
    <property type="match status" value="1"/>
</dbReference>
<dbReference type="Proteomes" id="UP000030101">
    <property type="component" value="Unassembled WGS sequence"/>
</dbReference>
<evidence type="ECO:0000259" key="3">
    <source>
        <dbReference type="PROSITE" id="PS51194"/>
    </source>
</evidence>
<dbReference type="RefSeq" id="WP_036790698.1">
    <property type="nucleotide sequence ID" value="NZ_JQZV01000010.1"/>
</dbReference>
<dbReference type="InterPro" id="IPR014001">
    <property type="entry name" value="Helicase_ATP-bd"/>
</dbReference>
<evidence type="ECO:0000256" key="1">
    <source>
        <dbReference type="ARBA" id="ARBA00022801"/>
    </source>
</evidence>
<sequence length="1097" mass="126598">MSTKFFNNGVGNTLFDKLKGIASEMTTFDRFLAVVGFFRSSGYFKLRKELGDISEIKILVGINIDDIFRKHNKALLMLADENKAKEIYQNDFKEDIINAQYSSEVEEGILQMCEDLVSGRLQMKIHATKNLHAKFYLCLPLHHSEHSDGWVIMGSSNISDSGLGIKQPPQYELNVAMKDFDDVKYCSDEFWTLWNEAVDLTPQDIEEYKKKTYLGYQPTPYELYIKVLIDIFGDQVEDDFSIQLPDGVKELKYQKDAVIQGYQMLMQHNGLFLADVVGLGKTMIATMIAKRFVEANGKNTNILVVYPSALEENWKNTFKLFGIYKKTQFITNGSLSKIIDGKNNYKDKEEFDLIIVDEAHGFRSDSSGKYDELQKICKSPCLNAGLLRNQQKKVMLLSATPLNNRPDDLQNLLLLFQNSQSCTIDGVPNLKGFFTPLITAYKKLMRERGKRDVTDDVDKIYEQIRNKVIDKVTVRRTRNNILNDPDYKSDIASQGIVFPNILPPNELEYVMDPDTSIRFYETLKQLTDGKSEDNPEGNGLTYARYRAVEFLKPELRTQYKNAEHIGRSLASIYRVHMVKRLESSFHAFKKSLQTLLRITTDMIKMFDENKVIIAPDLKVKDLQAKDMELDEIIEYAIAKGYAKEDILFPAEAFVPEFLEMLNHDREILENLNADWAQEHDDPKFDKFREKLATDFFDTPRNPSGKLVLFSESVDTLNYLYERLTDDMGLTDVLKVTSSSRNRLGKTIKENFDANFEHDAKKYNIIVTSDVLAEGVNLHRSNVIVNYDSPWNATRLMQRIGRVNRIGSVAPNIYNYMFYPSQQGDKEIQLYKNALIKLQGFHSAFGEDAQIFSKEEIVKEFQMFDNKVKDSVDKKIALLREVRDLYNSDRKLYHKIKALPMKSRVMRDTGKHRGKSIIFVASNVKTEFYISSETEVRTIDFLEAVKYLKAKPEEQPIPFANEAEHYKHVNAAVQQYVKEYVEAADTSSINRTDLDRTSLEANKFLRTIKQITSDNELKSQCDVLIGYINEGVYAQLPRSLKALSREYRNDRARMKQEEYSLQAKIAELQDEYQTKSKHQRHDEQEISSPQIIISESFR</sequence>
<dbReference type="InterPro" id="IPR001650">
    <property type="entry name" value="Helicase_C-like"/>
</dbReference>
<keyword evidence="4" id="KW-0347">Helicase</keyword>
<dbReference type="PANTHER" id="PTHR45766">
    <property type="entry name" value="DNA ANNEALING HELICASE AND ENDONUCLEASE ZRANB3 FAMILY MEMBER"/>
    <property type="match status" value="1"/>
</dbReference>
<evidence type="ECO:0000259" key="2">
    <source>
        <dbReference type="PROSITE" id="PS51192"/>
    </source>
</evidence>
<dbReference type="PROSITE" id="PS51192">
    <property type="entry name" value="HELICASE_ATP_BIND_1"/>
    <property type="match status" value="1"/>
</dbReference>
<comment type="caution">
    <text evidence="4">The sequence shown here is derived from an EMBL/GenBank/DDBJ whole genome shotgun (WGS) entry which is preliminary data.</text>
</comment>
<reference evidence="4 5" key="1">
    <citation type="submission" date="2014-08" db="EMBL/GenBank/DDBJ databases">
        <title>Porphyromonas canoris strain:OH2762 Genome sequencing.</title>
        <authorList>
            <person name="Wallis C."/>
            <person name="Deusch O."/>
            <person name="O'Flynn C."/>
            <person name="Davis I."/>
            <person name="Jospin G."/>
            <person name="Darling A.E."/>
            <person name="Coil D.A."/>
            <person name="Alexiev A."/>
            <person name="Horsfall A."/>
            <person name="Kirkwood N."/>
            <person name="Harris S."/>
            <person name="Eisen J.A."/>
        </authorList>
    </citation>
    <scope>NUCLEOTIDE SEQUENCE [LARGE SCALE GENOMIC DNA]</scope>
    <source>
        <strain evidence="5">COT-108 OH2762</strain>
    </source>
</reference>
<dbReference type="Pfam" id="PF00271">
    <property type="entry name" value="Helicase_C"/>
    <property type="match status" value="1"/>
</dbReference>
<dbReference type="Gene3D" id="3.40.50.10810">
    <property type="entry name" value="Tandem AAA-ATPase domain"/>
    <property type="match status" value="1"/>
</dbReference>
<dbReference type="EMBL" id="JQZV01000010">
    <property type="protein sequence ID" value="KGN92463.1"/>
    <property type="molecule type" value="Genomic_DNA"/>
</dbReference>
<dbReference type="Gene3D" id="3.30.870.10">
    <property type="entry name" value="Endonuclease Chain A"/>
    <property type="match status" value="1"/>
</dbReference>
<dbReference type="CDD" id="cd18793">
    <property type="entry name" value="SF2_C_SNF"/>
    <property type="match status" value="1"/>
</dbReference>
<name>A0ABR4XL16_9PORP</name>
<protein>
    <submittedName>
        <fullName evidence="4">Helicase</fullName>
    </submittedName>
</protein>
<dbReference type="InterPro" id="IPR038718">
    <property type="entry name" value="SNF2-like_sf"/>
</dbReference>
<dbReference type="SMART" id="SM00487">
    <property type="entry name" value="DEXDc"/>
    <property type="match status" value="1"/>
</dbReference>
<feature type="domain" description="Helicase ATP-binding" evidence="2">
    <location>
        <begin position="262"/>
        <end position="419"/>
    </location>
</feature>
<proteinExistence type="predicted"/>
<feature type="domain" description="Helicase C-terminal" evidence="3">
    <location>
        <begin position="683"/>
        <end position="879"/>
    </location>
</feature>
<keyword evidence="4" id="KW-0067">ATP-binding</keyword>
<dbReference type="SMART" id="SM00490">
    <property type="entry name" value="HELICc"/>
    <property type="match status" value="1"/>
</dbReference>
<keyword evidence="4" id="KW-0547">Nucleotide-binding</keyword>
<dbReference type="SUPFAM" id="SSF52540">
    <property type="entry name" value="P-loop containing nucleoside triphosphate hydrolases"/>
    <property type="match status" value="2"/>
</dbReference>
<accession>A0ABR4XL16</accession>
<dbReference type="Gene3D" id="3.40.50.300">
    <property type="entry name" value="P-loop containing nucleotide triphosphate hydrolases"/>
    <property type="match status" value="1"/>
</dbReference>
<gene>
    <name evidence="4" type="ORF">HQ43_05435</name>
</gene>
<dbReference type="InterPro" id="IPR027417">
    <property type="entry name" value="P-loop_NTPase"/>
</dbReference>
<dbReference type="InterPro" id="IPR006935">
    <property type="entry name" value="Helicase/UvrB_N"/>
</dbReference>
<dbReference type="InterPro" id="IPR049730">
    <property type="entry name" value="SNF2/RAD54-like_C"/>
</dbReference>
<keyword evidence="1" id="KW-0378">Hydrolase</keyword>
<dbReference type="GO" id="GO:0004386">
    <property type="term" value="F:helicase activity"/>
    <property type="evidence" value="ECO:0007669"/>
    <property type="project" value="UniProtKB-KW"/>
</dbReference>
<keyword evidence="5" id="KW-1185">Reference proteome</keyword>
<evidence type="ECO:0000313" key="5">
    <source>
        <dbReference type="Proteomes" id="UP000030101"/>
    </source>
</evidence>
<dbReference type="PANTHER" id="PTHR45766:SF6">
    <property type="entry name" value="SWI_SNF-RELATED MATRIX-ASSOCIATED ACTIN-DEPENDENT REGULATOR OF CHROMATIN SUBFAMILY A-LIKE PROTEIN 1"/>
    <property type="match status" value="1"/>
</dbReference>
<organism evidence="4 5">
    <name type="scientific">Porphyromonas canoris</name>
    <dbReference type="NCBI Taxonomy" id="36875"/>
    <lineage>
        <taxon>Bacteria</taxon>
        <taxon>Pseudomonadati</taxon>
        <taxon>Bacteroidota</taxon>
        <taxon>Bacteroidia</taxon>
        <taxon>Bacteroidales</taxon>
        <taxon>Porphyromonadaceae</taxon>
        <taxon>Porphyromonas</taxon>
    </lineage>
</organism>
<evidence type="ECO:0000313" key="4">
    <source>
        <dbReference type="EMBL" id="KGN92463.1"/>
    </source>
</evidence>
<dbReference type="PROSITE" id="PS51194">
    <property type="entry name" value="HELICASE_CTER"/>
    <property type="match status" value="1"/>
</dbReference>